<dbReference type="PANTHER" id="PTHR30055:SF234">
    <property type="entry name" value="HTH-TYPE TRANSCRIPTIONAL REGULATOR BETI"/>
    <property type="match status" value="1"/>
</dbReference>
<dbReference type="SUPFAM" id="SSF46689">
    <property type="entry name" value="Homeodomain-like"/>
    <property type="match status" value="1"/>
</dbReference>
<comment type="caution">
    <text evidence="6">The sequence shown here is derived from an EMBL/GenBank/DDBJ whole genome shotgun (WGS) entry which is preliminary data.</text>
</comment>
<evidence type="ECO:0000313" key="6">
    <source>
        <dbReference type="EMBL" id="KAB1646706.1"/>
    </source>
</evidence>
<evidence type="ECO:0000313" key="7">
    <source>
        <dbReference type="Proteomes" id="UP000431744"/>
    </source>
</evidence>
<dbReference type="AlphaFoldDB" id="A0A6H9WJ12"/>
<dbReference type="PANTHER" id="PTHR30055">
    <property type="entry name" value="HTH-TYPE TRANSCRIPTIONAL REGULATOR RUTR"/>
    <property type="match status" value="1"/>
</dbReference>
<keyword evidence="7" id="KW-1185">Reference proteome</keyword>
<feature type="DNA-binding region" description="H-T-H motif" evidence="4">
    <location>
        <begin position="48"/>
        <end position="67"/>
    </location>
</feature>
<evidence type="ECO:0000256" key="1">
    <source>
        <dbReference type="ARBA" id="ARBA00023015"/>
    </source>
</evidence>
<reference evidence="6 7" key="1">
    <citation type="submission" date="2019-09" db="EMBL/GenBank/DDBJ databases">
        <title>Phylogeny of genus Pseudoclavibacter and closely related genus.</title>
        <authorList>
            <person name="Li Y."/>
        </authorList>
    </citation>
    <scope>NUCLEOTIDE SEQUENCE [LARGE SCALE GENOMIC DNA]</scope>
    <source>
        <strain evidence="6 7">EGI 60007</strain>
    </source>
</reference>
<dbReference type="InterPro" id="IPR001647">
    <property type="entry name" value="HTH_TetR"/>
</dbReference>
<dbReference type="GO" id="GO:0003700">
    <property type="term" value="F:DNA-binding transcription factor activity"/>
    <property type="evidence" value="ECO:0007669"/>
    <property type="project" value="TreeGrafter"/>
</dbReference>
<dbReference type="GO" id="GO:0000976">
    <property type="term" value="F:transcription cis-regulatory region binding"/>
    <property type="evidence" value="ECO:0007669"/>
    <property type="project" value="TreeGrafter"/>
</dbReference>
<name>A0A6H9WJ12_9MICO</name>
<accession>A0A6H9WJ12</accession>
<evidence type="ECO:0000256" key="4">
    <source>
        <dbReference type="PROSITE-ProRule" id="PRU00335"/>
    </source>
</evidence>
<keyword evidence="1" id="KW-0805">Transcription regulation</keyword>
<keyword evidence="2 4" id="KW-0238">DNA-binding</keyword>
<dbReference type="PROSITE" id="PS50977">
    <property type="entry name" value="HTH_TETR_2"/>
    <property type="match status" value="1"/>
</dbReference>
<feature type="domain" description="HTH tetR-type" evidence="5">
    <location>
        <begin position="25"/>
        <end position="85"/>
    </location>
</feature>
<dbReference type="InterPro" id="IPR050109">
    <property type="entry name" value="HTH-type_TetR-like_transc_reg"/>
</dbReference>
<protein>
    <submittedName>
        <fullName evidence="6">TetR/AcrR family transcriptional regulator</fullName>
    </submittedName>
</protein>
<dbReference type="OrthoDB" id="3403733at2"/>
<proteinExistence type="predicted"/>
<dbReference type="EMBL" id="WBJY01000004">
    <property type="protein sequence ID" value="KAB1646706.1"/>
    <property type="molecule type" value="Genomic_DNA"/>
</dbReference>
<dbReference type="Gene3D" id="1.10.357.10">
    <property type="entry name" value="Tetracycline Repressor, domain 2"/>
    <property type="match status" value="1"/>
</dbReference>
<gene>
    <name evidence="6" type="ORF">F8O04_13230</name>
</gene>
<dbReference type="Proteomes" id="UP000431744">
    <property type="component" value="Unassembled WGS sequence"/>
</dbReference>
<sequence>MRSTCKPVTGIVACVPSHTYEPRDLTARARIRDTALEQFAEHGFASATMRAIGDAAEVSLGLVQHHFGSKDGLRAACDEFVIEVFRHRLLVLNDKGQLANPNALADLAVQAPLLLRYLARSAVDDSDAARDVFALLAEGAEEFLSSTWPDRFPPDAEQTRDTAAVMTAMHSGIAILLGPIAHRMGVDTATAQDSMRIGAAVMNLYGVMGQFTASATGEGIQAAMQTLREETAAEQETTTDMRTKENE</sequence>
<evidence type="ECO:0000259" key="5">
    <source>
        <dbReference type="PROSITE" id="PS50977"/>
    </source>
</evidence>
<evidence type="ECO:0000256" key="2">
    <source>
        <dbReference type="ARBA" id="ARBA00023125"/>
    </source>
</evidence>
<dbReference type="InterPro" id="IPR009057">
    <property type="entry name" value="Homeodomain-like_sf"/>
</dbReference>
<organism evidence="6 7">
    <name type="scientific">Pseudoclavibacter endophyticus</name>
    <dbReference type="NCBI Taxonomy" id="1778590"/>
    <lineage>
        <taxon>Bacteria</taxon>
        <taxon>Bacillati</taxon>
        <taxon>Actinomycetota</taxon>
        <taxon>Actinomycetes</taxon>
        <taxon>Micrococcales</taxon>
        <taxon>Microbacteriaceae</taxon>
        <taxon>Pseudoclavibacter</taxon>
    </lineage>
</organism>
<keyword evidence="3" id="KW-0804">Transcription</keyword>
<evidence type="ECO:0000256" key="3">
    <source>
        <dbReference type="ARBA" id="ARBA00023163"/>
    </source>
</evidence>
<dbReference type="Pfam" id="PF00440">
    <property type="entry name" value="TetR_N"/>
    <property type="match status" value="1"/>
</dbReference>